<gene>
    <name evidence="3" type="ORF">DFP82_101195</name>
</gene>
<dbReference type="Pfam" id="PF07963">
    <property type="entry name" value="N_methyl"/>
    <property type="match status" value="1"/>
</dbReference>
<reference evidence="3 4" key="1">
    <citation type="submission" date="2018-06" db="EMBL/GenBank/DDBJ databases">
        <title>Genomic Encyclopedia of Type Strains, Phase III (KMG-III): the genomes of soil and plant-associated and newly described type strains.</title>
        <authorList>
            <person name="Whitman W."/>
        </authorList>
    </citation>
    <scope>NUCLEOTIDE SEQUENCE [LARGE SCALE GENOMIC DNA]</scope>
    <source>
        <strain evidence="3 4">CECT 5889</strain>
    </source>
</reference>
<feature type="transmembrane region" description="Helical" evidence="1">
    <location>
        <begin position="12"/>
        <end position="32"/>
    </location>
</feature>
<dbReference type="EMBL" id="QJSU01000001">
    <property type="protein sequence ID" value="PYE40882.1"/>
    <property type="molecule type" value="Genomic_DNA"/>
</dbReference>
<comment type="caution">
    <text evidence="3">The sequence shown here is derived from an EMBL/GenBank/DDBJ whole genome shotgun (WGS) entry which is preliminary data.</text>
</comment>
<protein>
    <submittedName>
        <fullName evidence="3">Type IV pilus assembly protein PilV</fullName>
    </submittedName>
</protein>
<dbReference type="InterPro" id="IPR054402">
    <property type="entry name" value="Tt1218-like_dom"/>
</dbReference>
<dbReference type="NCBIfam" id="TIGR02523">
    <property type="entry name" value="type_IV_pilV"/>
    <property type="match status" value="1"/>
</dbReference>
<name>A0A2V4V474_9GAMM</name>
<dbReference type="Proteomes" id="UP000247746">
    <property type="component" value="Unassembled WGS sequence"/>
</dbReference>
<organism evidence="3 4">
    <name type="scientific">Psychrobacter fozii</name>
    <dbReference type="NCBI Taxonomy" id="198480"/>
    <lineage>
        <taxon>Bacteria</taxon>
        <taxon>Pseudomonadati</taxon>
        <taxon>Pseudomonadota</taxon>
        <taxon>Gammaproteobacteria</taxon>
        <taxon>Moraxellales</taxon>
        <taxon>Moraxellaceae</taxon>
        <taxon>Psychrobacter</taxon>
    </lineage>
</organism>
<keyword evidence="1" id="KW-0472">Membrane</keyword>
<dbReference type="InterPro" id="IPR012902">
    <property type="entry name" value="N_methyl_site"/>
</dbReference>
<dbReference type="AlphaFoldDB" id="A0A2V4V474"/>
<feature type="domain" description="Type IV pilin Tt1218-like" evidence="2">
    <location>
        <begin position="31"/>
        <end position="67"/>
    </location>
</feature>
<dbReference type="RefSeq" id="WP_110921858.1">
    <property type="nucleotide sequence ID" value="NZ_QJSU01000001.1"/>
</dbReference>
<evidence type="ECO:0000256" key="1">
    <source>
        <dbReference type="SAM" id="Phobius"/>
    </source>
</evidence>
<evidence type="ECO:0000313" key="4">
    <source>
        <dbReference type="Proteomes" id="UP000247746"/>
    </source>
</evidence>
<dbReference type="Pfam" id="PF22150">
    <property type="entry name" value="Tt1218-like"/>
    <property type="match status" value="1"/>
</dbReference>
<evidence type="ECO:0000313" key="3">
    <source>
        <dbReference type="EMBL" id="PYE40882.1"/>
    </source>
</evidence>
<dbReference type="InterPro" id="IPR013362">
    <property type="entry name" value="Pilus_4_PilV"/>
</dbReference>
<sequence length="216" mass="22494">MKFLSYQRGVGLVEVLVAVLLLSIAVLGFSALQMRAITATDESLVRTKSLTVVRNLAEVMRAYPEAYVTGGATSFNDAAPTDSGAVPTVQAIVGSSATETVTVGGDVISILASGNNCLSTEMVTTGGNNAPKQPCSINQLAARDALMIKKMAADEDIDIAVTMCPGTTAQAIQQQMCVITAWNDTKALLDDGDTKACADSNGIYKTGSQCLISEAY</sequence>
<evidence type="ECO:0000259" key="2">
    <source>
        <dbReference type="Pfam" id="PF22150"/>
    </source>
</evidence>
<accession>A0A2V4V474</accession>
<proteinExistence type="predicted"/>
<dbReference type="OrthoDB" id="6658593at2"/>
<keyword evidence="4" id="KW-1185">Reference proteome</keyword>
<keyword evidence="1" id="KW-0812">Transmembrane</keyword>
<keyword evidence="1" id="KW-1133">Transmembrane helix</keyword>